<proteinExistence type="predicted"/>
<dbReference type="PANTHER" id="PTHR48100">
    <property type="entry name" value="BROAD-SPECIFICITY PHOSPHATASE YOR283W-RELATED"/>
    <property type="match status" value="1"/>
</dbReference>
<dbReference type="CDD" id="cd07067">
    <property type="entry name" value="HP_PGM_like"/>
    <property type="match status" value="1"/>
</dbReference>
<dbReference type="SMART" id="SM00855">
    <property type="entry name" value="PGAM"/>
    <property type="match status" value="1"/>
</dbReference>
<dbReference type="EMBL" id="CP095073">
    <property type="protein sequence ID" value="UOQ42604.1"/>
    <property type="molecule type" value="Genomic_DNA"/>
</dbReference>
<evidence type="ECO:0000313" key="2">
    <source>
        <dbReference type="Proteomes" id="UP000831787"/>
    </source>
</evidence>
<dbReference type="InterPro" id="IPR029033">
    <property type="entry name" value="His_PPase_superfam"/>
</dbReference>
<protein>
    <submittedName>
        <fullName evidence="1">Histidine phosphatase family protein</fullName>
    </submittedName>
</protein>
<reference evidence="1 2" key="1">
    <citation type="submission" date="2022-04" db="EMBL/GenBank/DDBJ databases">
        <title>Halobacillus sp. isolated from saltern.</title>
        <authorList>
            <person name="Won M."/>
            <person name="Lee C.-M."/>
            <person name="Woen H.-Y."/>
            <person name="Kwon S.-W."/>
        </authorList>
    </citation>
    <scope>NUCLEOTIDE SEQUENCE [LARGE SCALE GENOMIC DNA]</scope>
    <source>
        <strain evidence="1 2">SSBR10-3</strain>
    </source>
</reference>
<sequence>MYTSIYFVRHAHSIYTPEERERPLSVEGTIMAKKVADRLEQEEIDRIFSSPYRRAVQTIEDLGTRTGKEIMIEEDFKERKLAGKPVENFQDAVKKVWINEHFRWAGGESNVQAKKRGTKRLESLLEKFKGEKLVISTHGNLMVLMMNDFNPAFDYYFWEQLSMPDIYLCTFQGREMLSARRLWE</sequence>
<dbReference type="Pfam" id="PF00300">
    <property type="entry name" value="His_Phos_1"/>
    <property type="match status" value="1"/>
</dbReference>
<dbReference type="InterPro" id="IPR050275">
    <property type="entry name" value="PGM_Phosphatase"/>
</dbReference>
<dbReference type="RefSeq" id="WP_244707848.1">
    <property type="nucleotide sequence ID" value="NZ_CP095073.1"/>
</dbReference>
<keyword evidence="2" id="KW-1185">Reference proteome</keyword>
<dbReference type="SUPFAM" id="SSF53254">
    <property type="entry name" value="Phosphoglycerate mutase-like"/>
    <property type="match status" value="1"/>
</dbReference>
<dbReference type="PANTHER" id="PTHR48100:SF59">
    <property type="entry name" value="ADENOSYLCOBALAMIN_ALPHA-RIBAZOLE PHOSPHATASE"/>
    <property type="match status" value="1"/>
</dbReference>
<dbReference type="InterPro" id="IPR013078">
    <property type="entry name" value="His_Pase_superF_clade-1"/>
</dbReference>
<evidence type="ECO:0000313" key="1">
    <source>
        <dbReference type="EMBL" id="UOQ42604.1"/>
    </source>
</evidence>
<dbReference type="Proteomes" id="UP000831787">
    <property type="component" value="Chromosome"/>
</dbReference>
<dbReference type="Gene3D" id="3.40.50.1240">
    <property type="entry name" value="Phosphoglycerate mutase-like"/>
    <property type="match status" value="1"/>
</dbReference>
<name>A0ABY4EER2_9BACI</name>
<accession>A0ABY4EER2</accession>
<organism evidence="1 2">
    <name type="scientific">Halobacillus salinarum</name>
    <dbReference type="NCBI Taxonomy" id="2932257"/>
    <lineage>
        <taxon>Bacteria</taxon>
        <taxon>Bacillati</taxon>
        <taxon>Bacillota</taxon>
        <taxon>Bacilli</taxon>
        <taxon>Bacillales</taxon>
        <taxon>Bacillaceae</taxon>
        <taxon>Halobacillus</taxon>
    </lineage>
</organism>
<gene>
    <name evidence="1" type="ORF">MUN89_11500</name>
</gene>